<keyword evidence="8 13" id="KW-0812">Transmembrane</keyword>
<feature type="transmembrane region" description="Helical" evidence="13">
    <location>
        <begin position="89"/>
        <end position="113"/>
    </location>
</feature>
<keyword evidence="11 13" id="KW-0472">Membrane</keyword>
<comment type="similarity">
    <text evidence="3">Belongs to the multi antimicrobial extrusion (MATE) (TC 2.A.66.1) family.</text>
</comment>
<protein>
    <recommendedName>
        <fullName evidence="4">Probable multidrug resistance protein NorM</fullName>
    </recommendedName>
    <alternativeName>
        <fullName evidence="12">Multidrug-efflux transporter</fullName>
    </alternativeName>
</protein>
<feature type="transmembrane region" description="Helical" evidence="13">
    <location>
        <begin position="162"/>
        <end position="182"/>
    </location>
</feature>
<feature type="transmembrane region" description="Helical" evidence="13">
    <location>
        <begin position="286"/>
        <end position="307"/>
    </location>
</feature>
<dbReference type="AlphaFoldDB" id="A0A9Y2AHX6"/>
<evidence type="ECO:0000256" key="10">
    <source>
        <dbReference type="ARBA" id="ARBA00023065"/>
    </source>
</evidence>
<keyword evidence="5" id="KW-0813">Transport</keyword>
<dbReference type="InterPro" id="IPR048279">
    <property type="entry name" value="MdtK-like"/>
</dbReference>
<keyword evidence="7" id="KW-1003">Cell membrane</keyword>
<gene>
    <name evidence="14" type="ORF">P3F81_09700</name>
</gene>
<sequence length="449" mass="49028">MRQTYSYQEKVKQFMIVLLPIFITQITLMSTGFFDTVMAGNVSEYDLAGVAIAVNIFMPVFGSILGVLSGLTPTISQLYGANKKEELPFIIVQGIYLAIVIAICLIILGFIVIDPLLNVMNLEAKVKIVAKGFLLACAFGISPILIAAVFRNFVDALGYTRVTMVVTVCAVPINICMNYLFIFGKMGFPALGGIGAGVGTAITYWFVLFINLLVIKHVKPFSQYDIFRVFGKPDFAAWRQLLSIGLPIGFAMFCEQSIFGAVALFMAAYGTTVIAAHQAAMNFSTMVYMIPLSISMALTIMVGYEVGAKRYEDAKKYSYLGVALSILFSGSLTLILANFKGEIAALYTKDEAVYQMIQIFLLYVIVLQFSDAISAPLQGALRGYKDVKITLILAVISYWIIGLPVGYAFANYFGVGPYGYWVGLIAGIVAGAVALIIRLVKVQRKQLAK</sequence>
<feature type="transmembrane region" description="Helical" evidence="13">
    <location>
        <begin position="357"/>
        <end position="377"/>
    </location>
</feature>
<dbReference type="GO" id="GO:0042910">
    <property type="term" value="F:xenobiotic transmembrane transporter activity"/>
    <property type="evidence" value="ECO:0007669"/>
    <property type="project" value="InterPro"/>
</dbReference>
<reference evidence="14" key="1">
    <citation type="submission" date="2023-03" db="EMBL/GenBank/DDBJ databases">
        <title>Selenobaculum gbiensis gen. nov. sp. nov., a new bacterium isolated from the gut microbiota of IBD patient.</title>
        <authorList>
            <person name="Yeo S."/>
            <person name="Park H."/>
            <person name="Huh C.S."/>
        </authorList>
    </citation>
    <scope>NUCLEOTIDE SEQUENCE</scope>
    <source>
        <strain evidence="14">ICN-92133</strain>
    </source>
</reference>
<keyword evidence="9 13" id="KW-1133">Transmembrane helix</keyword>
<evidence type="ECO:0000256" key="9">
    <source>
        <dbReference type="ARBA" id="ARBA00022989"/>
    </source>
</evidence>
<dbReference type="InterPro" id="IPR002528">
    <property type="entry name" value="MATE_fam"/>
</dbReference>
<evidence type="ECO:0000256" key="8">
    <source>
        <dbReference type="ARBA" id="ARBA00022692"/>
    </source>
</evidence>
<evidence type="ECO:0000256" key="5">
    <source>
        <dbReference type="ARBA" id="ARBA00022448"/>
    </source>
</evidence>
<evidence type="ECO:0000256" key="7">
    <source>
        <dbReference type="ARBA" id="ARBA00022475"/>
    </source>
</evidence>
<dbReference type="GO" id="GO:0006811">
    <property type="term" value="P:monoatomic ion transport"/>
    <property type="evidence" value="ECO:0007669"/>
    <property type="project" value="UniProtKB-KW"/>
</dbReference>
<feature type="transmembrane region" description="Helical" evidence="13">
    <location>
        <begin position="46"/>
        <end position="68"/>
    </location>
</feature>
<accession>A0A9Y2AHX6</accession>
<feature type="transmembrane region" description="Helical" evidence="13">
    <location>
        <begin position="133"/>
        <end position="150"/>
    </location>
</feature>
<evidence type="ECO:0000256" key="13">
    <source>
        <dbReference type="SAM" id="Phobius"/>
    </source>
</evidence>
<evidence type="ECO:0000256" key="12">
    <source>
        <dbReference type="ARBA" id="ARBA00031636"/>
    </source>
</evidence>
<dbReference type="GO" id="GO:0015297">
    <property type="term" value="F:antiporter activity"/>
    <property type="evidence" value="ECO:0007669"/>
    <property type="project" value="UniProtKB-KW"/>
</dbReference>
<dbReference type="RefSeq" id="WP_147670813.1">
    <property type="nucleotide sequence ID" value="NZ_CP120678.1"/>
</dbReference>
<dbReference type="KEGG" id="sgbi:P3F81_09700"/>
<evidence type="ECO:0000313" key="15">
    <source>
        <dbReference type="Proteomes" id="UP001243623"/>
    </source>
</evidence>
<dbReference type="PANTHER" id="PTHR43298">
    <property type="entry name" value="MULTIDRUG RESISTANCE PROTEIN NORM-RELATED"/>
    <property type="match status" value="1"/>
</dbReference>
<organism evidence="14 15">
    <name type="scientific">Selenobaculum gibii</name>
    <dbReference type="NCBI Taxonomy" id="3054208"/>
    <lineage>
        <taxon>Bacteria</taxon>
        <taxon>Bacillati</taxon>
        <taxon>Bacillota</taxon>
        <taxon>Negativicutes</taxon>
        <taxon>Selenomonadales</taxon>
        <taxon>Selenomonadaceae</taxon>
        <taxon>Selenobaculum</taxon>
    </lineage>
</organism>
<feature type="transmembrane region" description="Helical" evidence="13">
    <location>
        <begin position="319"/>
        <end position="337"/>
    </location>
</feature>
<comment type="function">
    <text evidence="1">Multidrug efflux pump.</text>
</comment>
<dbReference type="PANTHER" id="PTHR43298:SF2">
    <property type="entry name" value="FMN_FAD EXPORTER YEEO-RELATED"/>
    <property type="match status" value="1"/>
</dbReference>
<evidence type="ECO:0000256" key="1">
    <source>
        <dbReference type="ARBA" id="ARBA00003408"/>
    </source>
</evidence>
<feature type="transmembrane region" description="Helical" evidence="13">
    <location>
        <begin position="12"/>
        <end position="34"/>
    </location>
</feature>
<dbReference type="GO" id="GO:0005886">
    <property type="term" value="C:plasma membrane"/>
    <property type="evidence" value="ECO:0007669"/>
    <property type="project" value="UniProtKB-SubCell"/>
</dbReference>
<dbReference type="NCBIfam" id="TIGR00797">
    <property type="entry name" value="matE"/>
    <property type="match status" value="1"/>
</dbReference>
<evidence type="ECO:0000256" key="3">
    <source>
        <dbReference type="ARBA" id="ARBA00010199"/>
    </source>
</evidence>
<dbReference type="EMBL" id="CP120678">
    <property type="protein sequence ID" value="WIW70162.1"/>
    <property type="molecule type" value="Genomic_DNA"/>
</dbReference>
<name>A0A9Y2AHX6_9FIRM</name>
<keyword evidence="15" id="KW-1185">Reference proteome</keyword>
<evidence type="ECO:0000313" key="14">
    <source>
        <dbReference type="EMBL" id="WIW70162.1"/>
    </source>
</evidence>
<dbReference type="CDD" id="cd13131">
    <property type="entry name" value="MATE_NorM_like"/>
    <property type="match status" value="1"/>
</dbReference>
<dbReference type="InterPro" id="IPR050222">
    <property type="entry name" value="MATE_MdtK"/>
</dbReference>
<dbReference type="PIRSF" id="PIRSF006603">
    <property type="entry name" value="DinF"/>
    <property type="match status" value="1"/>
</dbReference>
<evidence type="ECO:0000256" key="2">
    <source>
        <dbReference type="ARBA" id="ARBA00004651"/>
    </source>
</evidence>
<proteinExistence type="inferred from homology"/>
<evidence type="ECO:0000256" key="6">
    <source>
        <dbReference type="ARBA" id="ARBA00022449"/>
    </source>
</evidence>
<keyword evidence="10" id="KW-0406">Ion transport</keyword>
<keyword evidence="6" id="KW-0050">Antiport</keyword>
<feature type="transmembrane region" description="Helical" evidence="13">
    <location>
        <begin position="188"/>
        <end position="214"/>
    </location>
</feature>
<dbReference type="Pfam" id="PF01554">
    <property type="entry name" value="MatE"/>
    <property type="match status" value="2"/>
</dbReference>
<dbReference type="Proteomes" id="UP001243623">
    <property type="component" value="Chromosome"/>
</dbReference>
<feature type="transmembrane region" description="Helical" evidence="13">
    <location>
        <begin position="418"/>
        <end position="440"/>
    </location>
</feature>
<feature type="transmembrane region" description="Helical" evidence="13">
    <location>
        <begin position="258"/>
        <end position="280"/>
    </location>
</feature>
<evidence type="ECO:0000256" key="11">
    <source>
        <dbReference type="ARBA" id="ARBA00023136"/>
    </source>
</evidence>
<feature type="transmembrane region" description="Helical" evidence="13">
    <location>
        <begin position="389"/>
        <end position="412"/>
    </location>
</feature>
<evidence type="ECO:0000256" key="4">
    <source>
        <dbReference type="ARBA" id="ARBA00020268"/>
    </source>
</evidence>
<comment type="subcellular location">
    <subcellularLocation>
        <location evidence="2">Cell membrane</location>
        <topology evidence="2">Multi-pass membrane protein</topology>
    </subcellularLocation>
</comment>